<name>A0A4U1IFH0_9BURK</name>
<dbReference type="InterPro" id="IPR036388">
    <property type="entry name" value="WH-like_DNA-bd_sf"/>
</dbReference>
<evidence type="ECO:0000256" key="1">
    <source>
        <dbReference type="ARBA" id="ARBA00005384"/>
    </source>
</evidence>
<dbReference type="Gene3D" id="3.40.640.10">
    <property type="entry name" value="Type I PLP-dependent aspartate aminotransferase-like (Major domain)"/>
    <property type="match status" value="1"/>
</dbReference>
<dbReference type="InterPro" id="IPR015424">
    <property type="entry name" value="PyrdxlP-dep_Trfase"/>
</dbReference>
<dbReference type="PANTHER" id="PTHR46577">
    <property type="entry name" value="HTH-TYPE TRANSCRIPTIONAL REGULATORY PROTEIN GABR"/>
    <property type="match status" value="1"/>
</dbReference>
<dbReference type="GO" id="GO:0003700">
    <property type="term" value="F:DNA-binding transcription factor activity"/>
    <property type="evidence" value="ECO:0007669"/>
    <property type="project" value="InterPro"/>
</dbReference>
<dbReference type="PROSITE" id="PS50949">
    <property type="entry name" value="HTH_GNTR"/>
    <property type="match status" value="1"/>
</dbReference>
<dbReference type="GO" id="GO:0008483">
    <property type="term" value="F:transaminase activity"/>
    <property type="evidence" value="ECO:0007669"/>
    <property type="project" value="UniProtKB-KW"/>
</dbReference>
<keyword evidence="3" id="KW-0805">Transcription regulation</keyword>
<dbReference type="Pfam" id="PF00392">
    <property type="entry name" value="GntR"/>
    <property type="match status" value="1"/>
</dbReference>
<dbReference type="OrthoDB" id="9804020at2"/>
<sequence length="499" mass="54076">MPRGKASIPLDLPRPPGLSDDTRSKQECIAEAIRDAILNRLLAGDTALPSTRTLAERWRVARGTVEGAFDRLCSEGYIVRTRGSGTRVSAVVPDTYLASSEQAQRAPVHERKDTVVASRERPYPAAENAAQAGVPFIARLADPDLLRMRSWRKHAGIGLTRATPADLSSTLPQGDGQLREQIAEYLRKFRGIPCGADDVFITTGIRNSIDLIARAVLRPGNAVLIEDPGYSSAQRIFELAGAATIDIPVDREGIETAALPRRSDVAAAYVTPAHQSPLGVTMSVSRRLELLEWASQSHAWIIEDDYDGEFSYQAAPLPALKSLDVHDRVVYCGSFNKTLFSGLRVGFMVLPAELRVPVATIWRVTGRSVAVAEQLALASFISSGDFAKHLRASRHAYLQRRNSVLQQLARYGNDRYAISGEHAGFHFMLWLANGVDDRAFVARAAQAGVALQPLSAFTRKAVLSSGVVVGYTALTIAQALHAGKTLGHLLAHTGDCDDA</sequence>
<evidence type="ECO:0000313" key="8">
    <source>
        <dbReference type="EMBL" id="TKC92427.1"/>
    </source>
</evidence>
<dbReference type="InterPro" id="IPR004839">
    <property type="entry name" value="Aminotransferase_I/II_large"/>
</dbReference>
<keyword evidence="9" id="KW-1185">Reference proteome</keyword>
<evidence type="ECO:0000256" key="6">
    <source>
        <dbReference type="SAM" id="MobiDB-lite"/>
    </source>
</evidence>
<feature type="region of interest" description="Disordered" evidence="6">
    <location>
        <begin position="1"/>
        <end position="23"/>
    </location>
</feature>
<evidence type="ECO:0000256" key="4">
    <source>
        <dbReference type="ARBA" id="ARBA00023125"/>
    </source>
</evidence>
<evidence type="ECO:0000313" key="9">
    <source>
        <dbReference type="Proteomes" id="UP000305539"/>
    </source>
</evidence>
<dbReference type="PANTHER" id="PTHR46577:SF1">
    <property type="entry name" value="HTH-TYPE TRANSCRIPTIONAL REGULATORY PROTEIN GABR"/>
    <property type="match status" value="1"/>
</dbReference>
<dbReference type="SUPFAM" id="SSF46785">
    <property type="entry name" value="Winged helix' DNA-binding domain"/>
    <property type="match status" value="1"/>
</dbReference>
<keyword evidence="8" id="KW-0808">Transferase</keyword>
<dbReference type="Gene3D" id="1.10.10.10">
    <property type="entry name" value="Winged helix-like DNA-binding domain superfamily/Winged helix DNA-binding domain"/>
    <property type="match status" value="1"/>
</dbReference>
<dbReference type="Pfam" id="PF00155">
    <property type="entry name" value="Aminotran_1_2"/>
    <property type="match status" value="1"/>
</dbReference>
<accession>A0A4U1IFH0</accession>
<keyword evidence="5" id="KW-0804">Transcription</keyword>
<dbReference type="InterPro" id="IPR051446">
    <property type="entry name" value="HTH_trans_reg/aminotransferase"/>
</dbReference>
<evidence type="ECO:0000256" key="2">
    <source>
        <dbReference type="ARBA" id="ARBA00022898"/>
    </source>
</evidence>
<evidence type="ECO:0000259" key="7">
    <source>
        <dbReference type="PROSITE" id="PS50949"/>
    </source>
</evidence>
<comment type="caution">
    <text evidence="8">The sequence shown here is derived from an EMBL/GenBank/DDBJ whole genome shotgun (WGS) entry which is preliminary data.</text>
</comment>
<dbReference type="CDD" id="cd07377">
    <property type="entry name" value="WHTH_GntR"/>
    <property type="match status" value="1"/>
</dbReference>
<keyword evidence="2" id="KW-0663">Pyridoxal phosphate</keyword>
<reference evidence="8 9" key="1">
    <citation type="submission" date="2019-04" db="EMBL/GenBank/DDBJ databases">
        <title>Trinickia sp. 7GSK02, isolated from subtropical forest soil.</title>
        <authorList>
            <person name="Gao Z.-H."/>
            <person name="Qiu L.-H."/>
        </authorList>
    </citation>
    <scope>NUCLEOTIDE SEQUENCE [LARGE SCALE GENOMIC DNA]</scope>
    <source>
        <strain evidence="8 9">7GSK02</strain>
    </source>
</reference>
<feature type="domain" description="HTH gntR-type" evidence="7">
    <location>
        <begin position="23"/>
        <end position="91"/>
    </location>
</feature>
<dbReference type="CDD" id="cd00609">
    <property type="entry name" value="AAT_like"/>
    <property type="match status" value="1"/>
</dbReference>
<evidence type="ECO:0000256" key="5">
    <source>
        <dbReference type="ARBA" id="ARBA00023163"/>
    </source>
</evidence>
<dbReference type="AlphaFoldDB" id="A0A4U1IFH0"/>
<dbReference type="SUPFAM" id="SSF53383">
    <property type="entry name" value="PLP-dependent transferases"/>
    <property type="match status" value="1"/>
</dbReference>
<evidence type="ECO:0000256" key="3">
    <source>
        <dbReference type="ARBA" id="ARBA00023015"/>
    </source>
</evidence>
<dbReference type="RefSeq" id="WP_136892209.1">
    <property type="nucleotide sequence ID" value="NZ_SWJE01000001.1"/>
</dbReference>
<dbReference type="PRINTS" id="PR00035">
    <property type="entry name" value="HTHGNTR"/>
</dbReference>
<dbReference type="EMBL" id="SWJE01000001">
    <property type="protein sequence ID" value="TKC92427.1"/>
    <property type="molecule type" value="Genomic_DNA"/>
</dbReference>
<dbReference type="GO" id="GO:0003677">
    <property type="term" value="F:DNA binding"/>
    <property type="evidence" value="ECO:0007669"/>
    <property type="project" value="UniProtKB-KW"/>
</dbReference>
<protein>
    <submittedName>
        <fullName evidence="8">PLP-dependent aminotransferase family protein</fullName>
    </submittedName>
</protein>
<dbReference type="InterPro" id="IPR036390">
    <property type="entry name" value="WH_DNA-bd_sf"/>
</dbReference>
<comment type="similarity">
    <text evidence="1">In the C-terminal section; belongs to the class-I pyridoxal-phosphate-dependent aminotransferase family.</text>
</comment>
<keyword evidence="4" id="KW-0238">DNA-binding</keyword>
<dbReference type="InterPro" id="IPR015421">
    <property type="entry name" value="PyrdxlP-dep_Trfase_major"/>
</dbReference>
<keyword evidence="8" id="KW-0032">Aminotransferase</keyword>
<gene>
    <name evidence="8" type="ORF">FAZ69_01750</name>
</gene>
<dbReference type="SMART" id="SM00345">
    <property type="entry name" value="HTH_GNTR"/>
    <property type="match status" value="1"/>
</dbReference>
<dbReference type="GO" id="GO:0030170">
    <property type="term" value="F:pyridoxal phosphate binding"/>
    <property type="evidence" value="ECO:0007669"/>
    <property type="project" value="InterPro"/>
</dbReference>
<organism evidence="8 9">
    <name type="scientific">Trinickia terrae</name>
    <dbReference type="NCBI Taxonomy" id="2571161"/>
    <lineage>
        <taxon>Bacteria</taxon>
        <taxon>Pseudomonadati</taxon>
        <taxon>Pseudomonadota</taxon>
        <taxon>Betaproteobacteria</taxon>
        <taxon>Burkholderiales</taxon>
        <taxon>Burkholderiaceae</taxon>
        <taxon>Trinickia</taxon>
    </lineage>
</organism>
<dbReference type="InterPro" id="IPR000524">
    <property type="entry name" value="Tscrpt_reg_HTH_GntR"/>
</dbReference>
<proteinExistence type="inferred from homology"/>
<dbReference type="Proteomes" id="UP000305539">
    <property type="component" value="Unassembled WGS sequence"/>
</dbReference>